<proteinExistence type="predicted"/>
<name>A0A0J6XSX0_9ACTN</name>
<sequence length="399" mass="42829">MGAAPRGRGTPGRRGAGMALREDVLRMDARWAQIRSGAARAAPAEAEALLTELIGALREPARTDPECAARLGLRLGDLAARRFAGGDRAGALAAVEEGLRYGGQAAGHAPEYARWYARGLINQGVWLAWPLSDEVRLPRHPLGPRAGSGPSAMERAAGERALDLTRAAVEVWAALDQRDPVNRRGLAQAKVFLGDRLAELGSAEEAVAWAVDAEGGFRHLLRAAPGAEEAQEAEEALDHIGRQLELRLRFLSFDSLVSLRARGLLPEPLLPQAVVAARIQGVAEPEIAGGLRLDAEQVRTMLEVTPWQAVWRFEVRGPDGLWNVQGHPWHGRTEVRNGTAEDIGNELIRGFTASADCPGEGAPWRLLLWWHEEGDPAGARFRAAGGPDTAPEGTADTPS</sequence>
<dbReference type="STRING" id="66430.ACS04_12865"/>
<organism evidence="2 3">
    <name type="scientific">Streptomyces roseus</name>
    <dbReference type="NCBI Taxonomy" id="66430"/>
    <lineage>
        <taxon>Bacteria</taxon>
        <taxon>Bacillati</taxon>
        <taxon>Actinomycetota</taxon>
        <taxon>Actinomycetes</taxon>
        <taxon>Kitasatosporales</taxon>
        <taxon>Streptomycetaceae</taxon>
        <taxon>Streptomyces</taxon>
    </lineage>
</organism>
<feature type="compositionally biased region" description="Low complexity" evidence="1">
    <location>
        <begin position="378"/>
        <end position="388"/>
    </location>
</feature>
<gene>
    <name evidence="2" type="ORF">ACS04_12865</name>
</gene>
<dbReference type="EMBL" id="LFML01000049">
    <property type="protein sequence ID" value="KMO97387.1"/>
    <property type="molecule type" value="Genomic_DNA"/>
</dbReference>
<reference evidence="2 3" key="1">
    <citation type="submission" date="2015-06" db="EMBL/GenBank/DDBJ databases">
        <title>Recapitulation of the evolution of biosynthetic gene clusters reveals hidden chemical diversity on bacterial genomes.</title>
        <authorList>
            <person name="Cruz-Morales P."/>
            <person name="Martinez-Guerrero C."/>
            <person name="Morales-Escalante M.A."/>
            <person name="Yanez-Guerra L.A."/>
            <person name="Kopp J.F."/>
            <person name="Feldmann J."/>
            <person name="Ramos-Aboites H.E."/>
            <person name="Barona-Gomez F."/>
        </authorList>
    </citation>
    <scope>NUCLEOTIDE SEQUENCE [LARGE SCALE GENOMIC DNA]</scope>
    <source>
        <strain evidence="2 3">ATCC 31245</strain>
    </source>
</reference>
<comment type="caution">
    <text evidence="2">The sequence shown here is derived from an EMBL/GenBank/DDBJ whole genome shotgun (WGS) entry which is preliminary data.</text>
</comment>
<evidence type="ECO:0000256" key="1">
    <source>
        <dbReference type="SAM" id="MobiDB-lite"/>
    </source>
</evidence>
<protein>
    <submittedName>
        <fullName evidence="2">Uncharacterized protein</fullName>
    </submittedName>
</protein>
<dbReference type="AlphaFoldDB" id="A0A0J6XSX0"/>
<dbReference type="PATRIC" id="fig|66430.4.peg.4998"/>
<feature type="region of interest" description="Disordered" evidence="1">
    <location>
        <begin position="378"/>
        <end position="399"/>
    </location>
</feature>
<keyword evidence="3" id="KW-1185">Reference proteome</keyword>
<evidence type="ECO:0000313" key="3">
    <source>
        <dbReference type="Proteomes" id="UP000035932"/>
    </source>
</evidence>
<accession>A0A0J6XSX0</accession>
<dbReference type="Proteomes" id="UP000035932">
    <property type="component" value="Unassembled WGS sequence"/>
</dbReference>
<evidence type="ECO:0000313" key="2">
    <source>
        <dbReference type="EMBL" id="KMO97387.1"/>
    </source>
</evidence>